<reference evidence="9" key="1">
    <citation type="journal article" date="2014" name="Int. J. Syst. Evol. Microbiol.">
        <title>Complete genome sequence of Corynebacterium casei LMG S-19264T (=DSM 44701T), isolated from a smear-ripened cheese.</title>
        <authorList>
            <consortium name="US DOE Joint Genome Institute (JGI-PGF)"/>
            <person name="Walter F."/>
            <person name="Albersmeier A."/>
            <person name="Kalinowski J."/>
            <person name="Ruckert C."/>
        </authorList>
    </citation>
    <scope>NUCLEOTIDE SEQUENCE</scope>
    <source>
        <strain evidence="9">CGMCC 4.5737</strain>
    </source>
</reference>
<evidence type="ECO:0000313" key="9">
    <source>
        <dbReference type="EMBL" id="GGM50292.1"/>
    </source>
</evidence>
<feature type="transmembrane region" description="Helical" evidence="7">
    <location>
        <begin position="447"/>
        <end position="467"/>
    </location>
</feature>
<sequence>MRPLAADDPRRIGAYRLLGRLGRGAMGAVYLGRSPGGRPVAVKVVRGELAEDPTFRERFRREVASARAVGGFWTAVVVDADTEAERPWLATEYVAGPNLHEAVTRHGPLPEPAVRMLTAGLAEALSAIHAAGLVHRDLKPGNVLLGVDGPRVIDFGISRAMEGASLTMTGVFFGTPGFFSPEQTTGEEIGPASDVFSLAAVLVFAATGSSPFGEGHTTALLYRVVHTDPDLSRLSPGLRELLGPCLAKDPVARPTPAQLLAAVGDVGTAAREPTQWLPEQVTSLIAERTELLWAEPAMPAGTRVATAAAPAPADPQPPAAQAPRPPAERPLPPPPAQKPPTRLLTKVAEEPTPPAAPAPPPLPVAAAQAVGKAVGRARAKATARTAARNAAATAARRLDQALAEGTRFSGTRGGSVFFGVLGLVLAVTFAVAVRNGALSTGTPYGDVFEVLVVIGATYFALSGVVSLMRASSSPVELVLSPLGLTVLRGRRRRHLDWHQVTGLRIVGRGRKRWLVAWLADGVPPPGPLGSHRFPEYRGGICLYPLGQKRNRREVRRQARELHEALRWYARGSYDGSGSKL</sequence>
<evidence type="ECO:0000256" key="7">
    <source>
        <dbReference type="SAM" id="Phobius"/>
    </source>
</evidence>
<dbReference type="CDD" id="cd14014">
    <property type="entry name" value="STKc_PknB_like"/>
    <property type="match status" value="1"/>
</dbReference>
<dbReference type="PANTHER" id="PTHR43289">
    <property type="entry name" value="MITOGEN-ACTIVATED PROTEIN KINASE KINASE KINASE 20-RELATED"/>
    <property type="match status" value="1"/>
</dbReference>
<dbReference type="SUPFAM" id="SSF56112">
    <property type="entry name" value="Protein kinase-like (PK-like)"/>
    <property type="match status" value="1"/>
</dbReference>
<evidence type="ECO:0000256" key="4">
    <source>
        <dbReference type="ARBA" id="ARBA00022840"/>
    </source>
</evidence>
<feature type="binding site" evidence="5">
    <location>
        <position position="43"/>
    </location>
    <ligand>
        <name>ATP</name>
        <dbReference type="ChEBI" id="CHEBI:30616"/>
    </ligand>
</feature>
<protein>
    <recommendedName>
        <fullName evidence="8">Protein kinase domain-containing protein</fullName>
    </recommendedName>
</protein>
<dbReference type="Pfam" id="PF00069">
    <property type="entry name" value="Pkinase"/>
    <property type="match status" value="1"/>
</dbReference>
<keyword evidence="1" id="KW-0808">Transferase</keyword>
<keyword evidence="2 5" id="KW-0547">Nucleotide-binding</keyword>
<dbReference type="PROSITE" id="PS00108">
    <property type="entry name" value="PROTEIN_KINASE_ST"/>
    <property type="match status" value="1"/>
</dbReference>
<evidence type="ECO:0000259" key="8">
    <source>
        <dbReference type="PROSITE" id="PS50011"/>
    </source>
</evidence>
<dbReference type="InterPro" id="IPR017441">
    <property type="entry name" value="Protein_kinase_ATP_BS"/>
</dbReference>
<evidence type="ECO:0000313" key="10">
    <source>
        <dbReference type="Proteomes" id="UP000637578"/>
    </source>
</evidence>
<dbReference type="InterPro" id="IPR000719">
    <property type="entry name" value="Prot_kinase_dom"/>
</dbReference>
<dbReference type="EMBL" id="BMMK01000008">
    <property type="protein sequence ID" value="GGM50292.1"/>
    <property type="molecule type" value="Genomic_DNA"/>
</dbReference>
<feature type="region of interest" description="Disordered" evidence="6">
    <location>
        <begin position="303"/>
        <end position="341"/>
    </location>
</feature>
<organism evidence="9 10">
    <name type="scientific">Longimycelium tulufanense</name>
    <dbReference type="NCBI Taxonomy" id="907463"/>
    <lineage>
        <taxon>Bacteria</taxon>
        <taxon>Bacillati</taxon>
        <taxon>Actinomycetota</taxon>
        <taxon>Actinomycetes</taxon>
        <taxon>Pseudonocardiales</taxon>
        <taxon>Pseudonocardiaceae</taxon>
        <taxon>Longimycelium</taxon>
    </lineage>
</organism>
<dbReference type="PROSITE" id="PS50011">
    <property type="entry name" value="PROTEIN_KINASE_DOM"/>
    <property type="match status" value="1"/>
</dbReference>
<gene>
    <name evidence="9" type="ORF">GCM10012275_21440</name>
</gene>
<dbReference type="PROSITE" id="PS00107">
    <property type="entry name" value="PROTEIN_KINASE_ATP"/>
    <property type="match status" value="1"/>
</dbReference>
<dbReference type="AlphaFoldDB" id="A0A8J3FTK2"/>
<keyword evidence="7" id="KW-1133">Transmembrane helix</keyword>
<feature type="compositionally biased region" description="Pro residues" evidence="6">
    <location>
        <begin position="312"/>
        <end position="338"/>
    </location>
</feature>
<dbReference type="Gene3D" id="1.10.510.10">
    <property type="entry name" value="Transferase(Phosphotransferase) domain 1"/>
    <property type="match status" value="1"/>
</dbReference>
<dbReference type="GO" id="GO:0004674">
    <property type="term" value="F:protein serine/threonine kinase activity"/>
    <property type="evidence" value="ECO:0007669"/>
    <property type="project" value="TreeGrafter"/>
</dbReference>
<keyword evidence="10" id="KW-1185">Reference proteome</keyword>
<comment type="caution">
    <text evidence="9">The sequence shown here is derived from an EMBL/GenBank/DDBJ whole genome shotgun (WGS) entry which is preliminary data.</text>
</comment>
<feature type="transmembrane region" description="Helical" evidence="7">
    <location>
        <begin position="416"/>
        <end position="435"/>
    </location>
</feature>
<dbReference type="Proteomes" id="UP000637578">
    <property type="component" value="Unassembled WGS sequence"/>
</dbReference>
<evidence type="ECO:0000256" key="1">
    <source>
        <dbReference type="ARBA" id="ARBA00022679"/>
    </source>
</evidence>
<dbReference type="PANTHER" id="PTHR43289:SF34">
    <property type="entry name" value="SERINE_THREONINE-PROTEIN KINASE YBDM-RELATED"/>
    <property type="match status" value="1"/>
</dbReference>
<evidence type="ECO:0000256" key="6">
    <source>
        <dbReference type="SAM" id="MobiDB-lite"/>
    </source>
</evidence>
<evidence type="ECO:0000256" key="5">
    <source>
        <dbReference type="PROSITE-ProRule" id="PRU10141"/>
    </source>
</evidence>
<dbReference type="RefSeq" id="WP_189056498.1">
    <property type="nucleotide sequence ID" value="NZ_BMMK01000008.1"/>
</dbReference>
<reference evidence="9" key="2">
    <citation type="submission" date="2020-09" db="EMBL/GenBank/DDBJ databases">
        <authorList>
            <person name="Sun Q."/>
            <person name="Zhou Y."/>
        </authorList>
    </citation>
    <scope>NUCLEOTIDE SEQUENCE</scope>
    <source>
        <strain evidence="9">CGMCC 4.5737</strain>
    </source>
</reference>
<keyword evidence="4 5" id="KW-0067">ATP-binding</keyword>
<feature type="domain" description="Protein kinase" evidence="8">
    <location>
        <begin position="15"/>
        <end position="277"/>
    </location>
</feature>
<accession>A0A8J3FTK2</accession>
<proteinExistence type="predicted"/>
<name>A0A8J3FTK2_9PSEU</name>
<keyword evidence="7" id="KW-0812">Transmembrane</keyword>
<dbReference type="SMART" id="SM00220">
    <property type="entry name" value="S_TKc"/>
    <property type="match status" value="1"/>
</dbReference>
<dbReference type="GO" id="GO:0005524">
    <property type="term" value="F:ATP binding"/>
    <property type="evidence" value="ECO:0007669"/>
    <property type="project" value="UniProtKB-UniRule"/>
</dbReference>
<dbReference type="InterPro" id="IPR011009">
    <property type="entry name" value="Kinase-like_dom_sf"/>
</dbReference>
<keyword evidence="7" id="KW-0472">Membrane</keyword>
<evidence type="ECO:0000256" key="3">
    <source>
        <dbReference type="ARBA" id="ARBA00022777"/>
    </source>
</evidence>
<keyword evidence="3" id="KW-0418">Kinase</keyword>
<evidence type="ECO:0000256" key="2">
    <source>
        <dbReference type="ARBA" id="ARBA00022741"/>
    </source>
</evidence>
<dbReference type="Gene3D" id="3.30.200.20">
    <property type="entry name" value="Phosphorylase Kinase, domain 1"/>
    <property type="match status" value="1"/>
</dbReference>
<dbReference type="InterPro" id="IPR008271">
    <property type="entry name" value="Ser/Thr_kinase_AS"/>
</dbReference>